<evidence type="ECO:0000256" key="2">
    <source>
        <dbReference type="ARBA" id="ARBA00022475"/>
    </source>
</evidence>
<sequence>MRVPLFNIGGFTIYLFGIMIAIGVGTGYILALKEAKRKGLDVDKVSEFLVYLIIVGIIGGRLGFVLTYRPYFFLTHPLEIVKIHDGGMAIHGSLVAGILFSIWYVRKYKLNFWKIADLAAPGLAIGQAIGRIGCDIFGYAMACPWPWGIKVNGQLLHPVQVYEFLLDYIMFFVLWRKRDKIKYNGQLFIIYVIFFNINRSIVEFFRVGNPMILPPFTIAHLASAIFIAAALIAAHYIKKYNTIEKDEMPVQSKKGFLDIVVVVLLMAISTVFFYYIH</sequence>
<dbReference type="UniPathway" id="UPA00664"/>
<dbReference type="GO" id="GO:0005886">
    <property type="term" value="C:plasma membrane"/>
    <property type="evidence" value="ECO:0007669"/>
    <property type="project" value="UniProtKB-SubCell"/>
</dbReference>
<accession>A0A223I0N6</accession>
<keyword evidence="5 7" id="KW-1133">Transmembrane helix</keyword>
<dbReference type="RefSeq" id="WP_094397660.1">
    <property type="nucleotide sequence ID" value="NZ_CP016893.1"/>
</dbReference>
<dbReference type="NCBIfam" id="TIGR00544">
    <property type="entry name" value="lgt"/>
    <property type="match status" value="1"/>
</dbReference>
<dbReference type="GO" id="GO:0042158">
    <property type="term" value="P:lipoprotein biosynthetic process"/>
    <property type="evidence" value="ECO:0007669"/>
    <property type="project" value="UniProtKB-UniRule"/>
</dbReference>
<feature type="binding site" evidence="7">
    <location>
        <position position="131"/>
    </location>
    <ligand>
        <name>a 1,2-diacyl-sn-glycero-3-phospho-(1'-sn-glycerol)</name>
        <dbReference type="ChEBI" id="CHEBI:64716"/>
    </ligand>
</feature>
<evidence type="ECO:0000256" key="4">
    <source>
        <dbReference type="ARBA" id="ARBA00022692"/>
    </source>
</evidence>
<comment type="function">
    <text evidence="7">Catalyzes the transfer of the diacylglyceryl group from phosphatidylglycerol to the sulfhydryl group of the N-terminal cysteine of a prolipoprotein, the first step in the formation of mature lipoproteins.</text>
</comment>
<dbReference type="EC" id="2.5.1.145" evidence="7"/>
<comment type="pathway">
    <text evidence="7">Protein modification; lipoprotein biosynthesis (diacylglyceryl transfer).</text>
</comment>
<feature type="transmembrane region" description="Helical" evidence="7">
    <location>
        <begin position="187"/>
        <end position="205"/>
    </location>
</feature>
<feature type="transmembrane region" description="Helical" evidence="7">
    <location>
        <begin position="211"/>
        <end position="234"/>
    </location>
</feature>
<feature type="transmembrane region" description="Helical" evidence="7">
    <location>
        <begin position="12"/>
        <end position="32"/>
    </location>
</feature>
<keyword evidence="2 7" id="KW-1003">Cell membrane</keyword>
<dbReference type="HAMAP" id="MF_01147">
    <property type="entry name" value="Lgt"/>
    <property type="match status" value="1"/>
</dbReference>
<evidence type="ECO:0000256" key="3">
    <source>
        <dbReference type="ARBA" id="ARBA00022679"/>
    </source>
</evidence>
<evidence type="ECO:0000256" key="5">
    <source>
        <dbReference type="ARBA" id="ARBA00022989"/>
    </source>
</evidence>
<feature type="transmembrane region" description="Helical" evidence="7">
    <location>
        <begin position="88"/>
        <end position="106"/>
    </location>
</feature>
<evidence type="ECO:0000313" key="8">
    <source>
        <dbReference type="EMBL" id="AST58306.1"/>
    </source>
</evidence>
<evidence type="ECO:0000256" key="7">
    <source>
        <dbReference type="HAMAP-Rule" id="MF_01147"/>
    </source>
</evidence>
<feature type="transmembrane region" description="Helical" evidence="7">
    <location>
        <begin position="255"/>
        <end position="276"/>
    </location>
</feature>
<dbReference type="PANTHER" id="PTHR30589:SF0">
    <property type="entry name" value="PHOSPHATIDYLGLYCEROL--PROLIPOPROTEIN DIACYLGLYCERYL TRANSFERASE"/>
    <property type="match status" value="1"/>
</dbReference>
<feature type="transmembrane region" description="Helical" evidence="7">
    <location>
        <begin position="48"/>
        <end position="68"/>
    </location>
</feature>
<keyword evidence="3 7" id="KW-0808">Transferase</keyword>
<dbReference type="AlphaFoldDB" id="A0A223I0N6"/>
<proteinExistence type="inferred from homology"/>
<organism evidence="8 9">
    <name type="scientific">Thermoanaerobacterium thermosaccharolyticum</name>
    <name type="common">Clostridium thermosaccharolyticum</name>
    <dbReference type="NCBI Taxonomy" id="1517"/>
    <lineage>
        <taxon>Bacteria</taxon>
        <taxon>Bacillati</taxon>
        <taxon>Bacillota</taxon>
        <taxon>Clostridia</taxon>
        <taxon>Thermoanaerobacterales</taxon>
        <taxon>Thermoanaerobacteraceae</taxon>
        <taxon>Thermoanaerobacterium</taxon>
    </lineage>
</organism>
<dbReference type="PANTHER" id="PTHR30589">
    <property type="entry name" value="PROLIPOPROTEIN DIACYLGLYCERYL TRANSFERASE"/>
    <property type="match status" value="1"/>
</dbReference>
<dbReference type="EMBL" id="CP016893">
    <property type="protein sequence ID" value="AST58306.1"/>
    <property type="molecule type" value="Genomic_DNA"/>
</dbReference>
<dbReference type="GO" id="GO:0008961">
    <property type="term" value="F:phosphatidylglycerol-prolipoprotein diacylglyceryl transferase activity"/>
    <property type="evidence" value="ECO:0007669"/>
    <property type="project" value="UniProtKB-UniRule"/>
</dbReference>
<evidence type="ECO:0000256" key="6">
    <source>
        <dbReference type="ARBA" id="ARBA00023136"/>
    </source>
</evidence>
<name>A0A223I0N6_THETR</name>
<evidence type="ECO:0000313" key="9">
    <source>
        <dbReference type="Proteomes" id="UP000214975"/>
    </source>
</evidence>
<reference evidence="8 9" key="1">
    <citation type="submission" date="2016-08" db="EMBL/GenBank/DDBJ databases">
        <title>A novel genetic cassette of butanologenic Thermoanaerobacterium thermosaccharolyticum that directly convert cellulose to butanol.</title>
        <authorList>
            <person name="Li T."/>
            <person name="He J."/>
        </authorList>
    </citation>
    <scope>NUCLEOTIDE SEQUENCE [LARGE SCALE GENOMIC DNA]</scope>
    <source>
        <strain evidence="8 9">TG57</strain>
    </source>
</reference>
<protein>
    <recommendedName>
        <fullName evidence="7">Phosphatidylglycerol--prolipoprotein diacylglyceryl transferase</fullName>
        <ecNumber evidence="7">2.5.1.145</ecNumber>
    </recommendedName>
</protein>
<evidence type="ECO:0000256" key="1">
    <source>
        <dbReference type="ARBA" id="ARBA00007150"/>
    </source>
</evidence>
<keyword evidence="4 7" id="KW-0812">Transmembrane</keyword>
<keyword evidence="6 7" id="KW-0472">Membrane</keyword>
<comment type="subcellular location">
    <subcellularLocation>
        <location evidence="7">Cell membrane</location>
        <topology evidence="7">Multi-pass membrane protein</topology>
    </subcellularLocation>
</comment>
<comment type="catalytic activity">
    <reaction evidence="7">
        <text>L-cysteinyl-[prolipoprotein] + a 1,2-diacyl-sn-glycero-3-phospho-(1'-sn-glycerol) = an S-1,2-diacyl-sn-glyceryl-L-cysteinyl-[prolipoprotein] + sn-glycerol 1-phosphate + H(+)</text>
        <dbReference type="Rhea" id="RHEA:56712"/>
        <dbReference type="Rhea" id="RHEA-COMP:14679"/>
        <dbReference type="Rhea" id="RHEA-COMP:14680"/>
        <dbReference type="ChEBI" id="CHEBI:15378"/>
        <dbReference type="ChEBI" id="CHEBI:29950"/>
        <dbReference type="ChEBI" id="CHEBI:57685"/>
        <dbReference type="ChEBI" id="CHEBI:64716"/>
        <dbReference type="ChEBI" id="CHEBI:140658"/>
        <dbReference type="EC" id="2.5.1.145"/>
    </reaction>
</comment>
<gene>
    <name evidence="7" type="primary">lgt</name>
    <name evidence="8" type="ORF">Thert_02409</name>
</gene>
<comment type="similarity">
    <text evidence="1 7">Belongs to the Lgt family.</text>
</comment>
<dbReference type="InterPro" id="IPR001640">
    <property type="entry name" value="Lgt"/>
</dbReference>
<dbReference type="Proteomes" id="UP000214975">
    <property type="component" value="Chromosome"/>
</dbReference>
<dbReference type="Pfam" id="PF01790">
    <property type="entry name" value="LGT"/>
    <property type="match status" value="1"/>
</dbReference>